<feature type="compositionally biased region" description="Basic and acidic residues" evidence="1">
    <location>
        <begin position="10"/>
        <end position="24"/>
    </location>
</feature>
<dbReference type="Proteomes" id="UP000028990">
    <property type="component" value="Unassembled WGS sequence"/>
</dbReference>
<feature type="compositionally biased region" description="Basic and acidic residues" evidence="1">
    <location>
        <begin position="32"/>
        <end position="41"/>
    </location>
</feature>
<organism evidence="2 3">
    <name type="scientific">Fukomys damarensis</name>
    <name type="common">Damaraland mole rat</name>
    <name type="synonym">Cryptomys damarensis</name>
    <dbReference type="NCBI Taxonomy" id="885580"/>
    <lineage>
        <taxon>Eukaryota</taxon>
        <taxon>Metazoa</taxon>
        <taxon>Chordata</taxon>
        <taxon>Craniata</taxon>
        <taxon>Vertebrata</taxon>
        <taxon>Euteleostomi</taxon>
        <taxon>Mammalia</taxon>
        <taxon>Eutheria</taxon>
        <taxon>Euarchontoglires</taxon>
        <taxon>Glires</taxon>
        <taxon>Rodentia</taxon>
        <taxon>Hystricomorpha</taxon>
        <taxon>Bathyergidae</taxon>
        <taxon>Fukomys</taxon>
    </lineage>
</organism>
<dbReference type="AlphaFoldDB" id="A0A091D8X1"/>
<evidence type="ECO:0000313" key="2">
    <source>
        <dbReference type="EMBL" id="KFO19256.1"/>
    </source>
</evidence>
<accession>A0A091D8X1</accession>
<name>A0A091D8X1_FUKDA</name>
<dbReference type="EMBL" id="KN125130">
    <property type="protein sequence ID" value="KFO19256.1"/>
    <property type="molecule type" value="Genomic_DNA"/>
</dbReference>
<evidence type="ECO:0000313" key="3">
    <source>
        <dbReference type="Proteomes" id="UP000028990"/>
    </source>
</evidence>
<feature type="region of interest" description="Disordered" evidence="1">
    <location>
        <begin position="1"/>
        <end position="95"/>
    </location>
</feature>
<sequence>MERIPLNTMRKQDKESWRDPRQSEDVCGGNKLSKESDRSSVYEKFSGTLEPQNDSLCRLEDSHPGRVNRVQSNQLGRARNGPGPPSRGHGFPSSL</sequence>
<proteinExistence type="predicted"/>
<keyword evidence="3" id="KW-1185">Reference proteome</keyword>
<reference evidence="2 3" key="1">
    <citation type="submission" date="2013-11" db="EMBL/GenBank/DDBJ databases">
        <title>The Damaraland mole rat (Fukomys damarensis) genome and evolution of African mole rats.</title>
        <authorList>
            <person name="Gladyshev V.N."/>
            <person name="Fang X."/>
        </authorList>
    </citation>
    <scope>NUCLEOTIDE SEQUENCE [LARGE SCALE GENOMIC DNA]</scope>
    <source>
        <tissue evidence="2">Liver</tissue>
    </source>
</reference>
<evidence type="ECO:0000256" key="1">
    <source>
        <dbReference type="SAM" id="MobiDB-lite"/>
    </source>
</evidence>
<gene>
    <name evidence="2" type="ORF">H920_19359</name>
</gene>
<protein>
    <submittedName>
        <fullName evidence="2">Uncharacterized protein</fullName>
    </submittedName>
</protein>